<feature type="transmembrane region" description="Helical" evidence="1">
    <location>
        <begin position="167"/>
        <end position="185"/>
    </location>
</feature>
<keyword evidence="1" id="KW-0472">Membrane</keyword>
<evidence type="ECO:0000256" key="1">
    <source>
        <dbReference type="SAM" id="Phobius"/>
    </source>
</evidence>
<dbReference type="RefSeq" id="WP_415863507.1">
    <property type="nucleotide sequence ID" value="NZ_CP134536.1"/>
</dbReference>
<feature type="transmembrane region" description="Helical" evidence="1">
    <location>
        <begin position="133"/>
        <end position="155"/>
    </location>
</feature>
<dbReference type="EMBL" id="CP134536">
    <property type="protein sequence ID" value="WNH13534.1"/>
    <property type="molecule type" value="Genomic_DNA"/>
</dbReference>
<sequence length="322" mass="37390">MMYSLPYKTKQFFFVLIKLSIVVAAFYFIYQKLTKNSELQFSVFIDFLTKNDAFSIKNIVFILILSFLNWFFEILKWQNLVFPIKKITFKNAAEQSLGSLTASLFTPNRIGEYGAKAIYYTSNYRKRIMLINLISNLLQMSITVILGIIGLSLFISNFNININLNSLFIILIISIVFITLITFGIRKNKFTIKGVSFEKIKDFISNFPKNKIRLGWLLSLLRYAVFSFQFYFLFHVFKTEITYLNAMTAITSMYLLASIIPSVFIFDVIIKGSIAVYLFAFLGINELTILSIITIMWMLNFVLPSIYGSYYVLNFKLPKNDN</sequence>
<accession>A0ABY9Y5L0</accession>
<feature type="transmembrane region" description="Helical" evidence="1">
    <location>
        <begin position="254"/>
        <end position="280"/>
    </location>
</feature>
<feature type="transmembrane region" description="Helical" evidence="1">
    <location>
        <begin position="214"/>
        <end position="234"/>
    </location>
</feature>
<keyword evidence="1" id="KW-0812">Transmembrane</keyword>
<dbReference type="Proteomes" id="UP001303407">
    <property type="component" value="Chromosome"/>
</dbReference>
<evidence type="ECO:0000313" key="3">
    <source>
        <dbReference type="Proteomes" id="UP001303407"/>
    </source>
</evidence>
<evidence type="ECO:0000313" key="2">
    <source>
        <dbReference type="EMBL" id="WNH13534.1"/>
    </source>
</evidence>
<reference evidence="2 3" key="1">
    <citation type="submission" date="2023-09" db="EMBL/GenBank/DDBJ databases">
        <title>Thalassobella suaedae gen. nov., sp. nov., a marine bacterium of the family Flavobacteriaceae isolated from a halophyte Suaeda japonica.</title>
        <authorList>
            <person name="Lee S.Y."/>
            <person name="Hwang C.Y."/>
        </authorList>
    </citation>
    <scope>NUCLEOTIDE SEQUENCE [LARGE SCALE GENOMIC DNA]</scope>
    <source>
        <strain evidence="2 3">HL-DH10</strain>
    </source>
</reference>
<keyword evidence="1" id="KW-1133">Transmembrane helix</keyword>
<name>A0ABY9Y5L0_9FLAO</name>
<proteinExistence type="predicted"/>
<keyword evidence="3" id="KW-1185">Reference proteome</keyword>
<feature type="transmembrane region" description="Helical" evidence="1">
    <location>
        <begin position="54"/>
        <end position="72"/>
    </location>
</feature>
<feature type="transmembrane region" description="Helical" evidence="1">
    <location>
        <begin position="12"/>
        <end position="30"/>
    </location>
</feature>
<organism evidence="2 3">
    <name type="scientific">Thalassobellus suaedae</name>
    <dbReference type="NCBI Taxonomy" id="3074124"/>
    <lineage>
        <taxon>Bacteria</taxon>
        <taxon>Pseudomonadati</taxon>
        <taxon>Bacteroidota</taxon>
        <taxon>Flavobacteriia</taxon>
        <taxon>Flavobacteriales</taxon>
        <taxon>Flavobacteriaceae</taxon>
        <taxon>Thalassobellus</taxon>
    </lineage>
</organism>
<protein>
    <submittedName>
        <fullName evidence="2">Lysylphosphatidylglycerol synthase domain-containing protein</fullName>
    </submittedName>
</protein>
<gene>
    <name evidence="2" type="ORF">RHP49_04585</name>
</gene>
<feature type="transmembrane region" description="Helical" evidence="1">
    <location>
        <begin position="287"/>
        <end position="313"/>
    </location>
</feature>